<dbReference type="Proteomes" id="UP001140560">
    <property type="component" value="Unassembled WGS sequence"/>
</dbReference>
<sequence length="421" mass="48510">MPPKVTRKAAATNAPPREPMFPGLVKSSKPPEEKNPNPDDEDNDPGMVAGPSNLSTILKRPTQMGKDTFIHESIIGERIPKGTKNETEHLIIPLPEWRRFGTANGCDEVHLAEWKELKASKETMEVENDKFEEDKFDRVVIHRYHPVLRYFNEYNNVIGGFDSRDREEAMEMLGHMLRHVQFQGDTEDYVEDEVKQQLNTAIYDIIVDKHPNDPYTPRNAVNCAKLFLRTFGITQRGKLARDLLIPIIVEDEDWISAFAVAILKPGEVLDRMEELQTSHKTDEKRQDRYRQITTKFLTRYHEWHKSDSSFVYVFHIFYVLNCILREPNETDLMAEPNVRDDDDAGSDDVDDEQEGSGDEDDSEEEETQREVAKKKEPAKQETAQRTRAKPSASEKPKAPPVEGRRRSTRTGKESVEYERLG</sequence>
<comment type="caution">
    <text evidence="2">The sequence shown here is derived from an EMBL/GenBank/DDBJ whole genome shotgun (WGS) entry which is preliminary data.</text>
</comment>
<evidence type="ECO:0000313" key="2">
    <source>
        <dbReference type="EMBL" id="KAJ4362917.1"/>
    </source>
</evidence>
<proteinExistence type="predicted"/>
<evidence type="ECO:0000256" key="1">
    <source>
        <dbReference type="SAM" id="MobiDB-lite"/>
    </source>
</evidence>
<dbReference type="OrthoDB" id="10570415at2759"/>
<reference evidence="2" key="1">
    <citation type="submission" date="2022-10" db="EMBL/GenBank/DDBJ databases">
        <title>Tapping the CABI collections for fungal endophytes: first genome assemblies for Collariella, Neodidymelliopsis, Ascochyta clinopodiicola, Didymella pomorum, Didymosphaeria variabile, Neocosmospora piperis and Neocucurbitaria cava.</title>
        <authorList>
            <person name="Hill R."/>
        </authorList>
    </citation>
    <scope>NUCLEOTIDE SEQUENCE</scope>
    <source>
        <strain evidence="2">IMI 356814</strain>
    </source>
</reference>
<feature type="compositionally biased region" description="Acidic residues" evidence="1">
    <location>
        <begin position="340"/>
        <end position="367"/>
    </location>
</feature>
<organism evidence="2 3">
    <name type="scientific">Neocucurbitaria cava</name>
    <dbReference type="NCBI Taxonomy" id="798079"/>
    <lineage>
        <taxon>Eukaryota</taxon>
        <taxon>Fungi</taxon>
        <taxon>Dikarya</taxon>
        <taxon>Ascomycota</taxon>
        <taxon>Pezizomycotina</taxon>
        <taxon>Dothideomycetes</taxon>
        <taxon>Pleosporomycetidae</taxon>
        <taxon>Pleosporales</taxon>
        <taxon>Pleosporineae</taxon>
        <taxon>Cucurbitariaceae</taxon>
        <taxon>Neocucurbitaria</taxon>
    </lineage>
</organism>
<name>A0A9W8Y053_9PLEO</name>
<feature type="region of interest" description="Disordered" evidence="1">
    <location>
        <begin position="1"/>
        <end position="63"/>
    </location>
</feature>
<feature type="region of interest" description="Disordered" evidence="1">
    <location>
        <begin position="334"/>
        <end position="421"/>
    </location>
</feature>
<protein>
    <submittedName>
        <fullName evidence="2">Uncharacterized protein</fullName>
    </submittedName>
</protein>
<feature type="compositionally biased region" description="Basic and acidic residues" evidence="1">
    <location>
        <begin position="392"/>
        <end position="421"/>
    </location>
</feature>
<gene>
    <name evidence="2" type="ORF">N0V83_010034</name>
</gene>
<dbReference type="AlphaFoldDB" id="A0A9W8Y053"/>
<accession>A0A9W8Y053</accession>
<dbReference type="EMBL" id="JAPEUY010000020">
    <property type="protein sequence ID" value="KAJ4362917.1"/>
    <property type="molecule type" value="Genomic_DNA"/>
</dbReference>
<feature type="compositionally biased region" description="Basic and acidic residues" evidence="1">
    <location>
        <begin position="368"/>
        <end position="384"/>
    </location>
</feature>
<keyword evidence="3" id="KW-1185">Reference proteome</keyword>
<evidence type="ECO:0000313" key="3">
    <source>
        <dbReference type="Proteomes" id="UP001140560"/>
    </source>
</evidence>